<gene>
    <name evidence="1" type="ORF">MENTE1834_LOCUS18343</name>
</gene>
<sequence length="584" mass="67799">MVVIIPKSEKEFTDLSYWKKFFKHNSSFEWYGDYSKLGQIFEKYIKSTDFILQIGCGNSSLADDLYDNGYRNILSIDTDQNVIDKQNKKNLENRPTLKFKNCSASNIDLQNSSVNVIIDKGTLDALLPSKYSEKEYILVDSIFEEIERCLAPFGRYIILSSQDHIIQKLLNYFDKNQFMIRFQKCFQSGKEFVMPVFAVIITKLKIPLPQKRKIEYLNGLDIQPELTETSEKLIERIKAEQQLSWFKHYISKGPIEEASLKIYFSNGKERYELYIIDDYNIKKLTKYGVFIVPLGRENDWIFVTTKGRQNLRMNCQLHRLIMINYLSLGSTDVSETFETGNSKINGKWTVEHVIANELTYRRLIFLDSSNLVQSEVEVNKIKNKTKEWKINWSNPFSCEHHKNMTLALNFLFDKEGRSILLENVLNEKLRIAVLGVGGGIILKAFHDILINSIFVGVELDEEVIEIASKHFEFPKNSERIKIVICDAINFIKESAEQGVLALNLVTRDEQTSIDVKKTIKSVFSSVYCVRGDEDVNEIVFCSLSPKNEIDEMIKETKSRQLPSNICNWLKEYTDRIEKIVEFTI</sequence>
<reference evidence="1" key="1">
    <citation type="submission" date="2023-11" db="EMBL/GenBank/DDBJ databases">
        <authorList>
            <person name="Poullet M."/>
        </authorList>
    </citation>
    <scope>NUCLEOTIDE SEQUENCE</scope>
    <source>
        <strain evidence="1">E1834</strain>
    </source>
</reference>
<evidence type="ECO:0000313" key="1">
    <source>
        <dbReference type="EMBL" id="CAK5069389.1"/>
    </source>
</evidence>
<dbReference type="EMBL" id="CAVMJV010000021">
    <property type="protein sequence ID" value="CAK5069389.1"/>
    <property type="molecule type" value="Genomic_DNA"/>
</dbReference>
<comment type="caution">
    <text evidence="1">The sequence shown here is derived from an EMBL/GenBank/DDBJ whole genome shotgun (WGS) entry which is preliminary data.</text>
</comment>
<keyword evidence="2" id="KW-1185">Reference proteome</keyword>
<proteinExistence type="predicted"/>
<name>A0ACB0YYZ0_MELEN</name>
<organism evidence="1 2">
    <name type="scientific">Meloidogyne enterolobii</name>
    <name type="common">Root-knot nematode worm</name>
    <name type="synonym">Meloidogyne mayaguensis</name>
    <dbReference type="NCBI Taxonomy" id="390850"/>
    <lineage>
        <taxon>Eukaryota</taxon>
        <taxon>Metazoa</taxon>
        <taxon>Ecdysozoa</taxon>
        <taxon>Nematoda</taxon>
        <taxon>Chromadorea</taxon>
        <taxon>Rhabditida</taxon>
        <taxon>Tylenchina</taxon>
        <taxon>Tylenchomorpha</taxon>
        <taxon>Tylenchoidea</taxon>
        <taxon>Meloidogynidae</taxon>
        <taxon>Meloidogyninae</taxon>
        <taxon>Meloidogyne</taxon>
    </lineage>
</organism>
<evidence type="ECO:0000313" key="2">
    <source>
        <dbReference type="Proteomes" id="UP001497535"/>
    </source>
</evidence>
<dbReference type="Proteomes" id="UP001497535">
    <property type="component" value="Unassembled WGS sequence"/>
</dbReference>
<protein>
    <submittedName>
        <fullName evidence="1">Uncharacterized protein</fullName>
    </submittedName>
</protein>
<accession>A0ACB0YYZ0</accession>